<dbReference type="AlphaFoldDB" id="A0A225MCM5"/>
<evidence type="ECO:0000313" key="3">
    <source>
        <dbReference type="Proteomes" id="UP000214603"/>
    </source>
</evidence>
<evidence type="ECO:0000313" key="2">
    <source>
        <dbReference type="EMBL" id="OWT56699.1"/>
    </source>
</evidence>
<sequence>MFGGANNCGQSNTLGVGVTAFGIGGSLASESKSCNTRSDTATAYKLGYKEVADMRFFCFGEKPNREAWEATGHTCPNDKVASNSASPSTSTTPKDGSAVPSKVSYAAPARGRALTPSSGVTIASSGFSSDDVAVNEDQVPKRYAFSSYVEH</sequence>
<comment type="caution">
    <text evidence="2">The sequence shown here is derived from an EMBL/GenBank/DDBJ whole genome shotgun (WGS) entry which is preliminary data.</text>
</comment>
<evidence type="ECO:0000256" key="1">
    <source>
        <dbReference type="SAM" id="MobiDB-lite"/>
    </source>
</evidence>
<reference evidence="3" key="1">
    <citation type="submission" date="2017-06" db="EMBL/GenBank/DDBJ databases">
        <title>Herbaspirillum phytohormonus sp. nov., isolated from the root nodule of Robinia pseudoacacia in lead-zinc mine.</title>
        <authorList>
            <person name="Fan M."/>
            <person name="Lin Y."/>
        </authorList>
    </citation>
    <scope>NUCLEOTIDE SEQUENCE [LARGE SCALE GENOMIC DNA]</scope>
    <source>
        <strain evidence="3">SC-089</strain>
    </source>
</reference>
<feature type="region of interest" description="Disordered" evidence="1">
    <location>
        <begin position="70"/>
        <end position="103"/>
    </location>
</feature>
<dbReference type="Proteomes" id="UP000214603">
    <property type="component" value="Unassembled WGS sequence"/>
</dbReference>
<protein>
    <submittedName>
        <fullName evidence="2">Uncharacterized protein</fullName>
    </submittedName>
</protein>
<accession>A0A225MCM5</accession>
<proteinExistence type="predicted"/>
<dbReference type="EMBL" id="NJIH01000010">
    <property type="protein sequence ID" value="OWT56699.1"/>
    <property type="molecule type" value="Genomic_DNA"/>
</dbReference>
<name>A0A225MCM5_9BURK</name>
<feature type="compositionally biased region" description="Low complexity" evidence="1">
    <location>
        <begin position="81"/>
        <end position="93"/>
    </location>
</feature>
<organism evidence="2 3">
    <name type="scientific">Candidimonas nitroreducens</name>
    <dbReference type="NCBI Taxonomy" id="683354"/>
    <lineage>
        <taxon>Bacteria</taxon>
        <taxon>Pseudomonadati</taxon>
        <taxon>Pseudomonadota</taxon>
        <taxon>Betaproteobacteria</taxon>
        <taxon>Burkholderiales</taxon>
        <taxon>Alcaligenaceae</taxon>
        <taxon>Candidimonas</taxon>
    </lineage>
</organism>
<gene>
    <name evidence="2" type="ORF">CEY11_17475</name>
</gene>
<keyword evidence="3" id="KW-1185">Reference proteome</keyword>